<evidence type="ECO:0000313" key="3">
    <source>
        <dbReference type="EMBL" id="CAB4157569.1"/>
    </source>
</evidence>
<dbReference type="Pfam" id="PF13730">
    <property type="entry name" value="HTH_36"/>
    <property type="match status" value="1"/>
</dbReference>
<evidence type="ECO:0000313" key="2">
    <source>
        <dbReference type="EMBL" id="CAB4152105.1"/>
    </source>
</evidence>
<dbReference type="EMBL" id="LR796557">
    <property type="protein sequence ID" value="CAB4152105.1"/>
    <property type="molecule type" value="Genomic_DNA"/>
</dbReference>
<accession>A0A6J7X3H6</accession>
<name>A0A6J7X3H6_9CAUD</name>
<feature type="compositionally biased region" description="Polar residues" evidence="1">
    <location>
        <begin position="98"/>
        <end position="108"/>
    </location>
</feature>
<feature type="region of interest" description="Disordered" evidence="1">
    <location>
        <begin position="88"/>
        <end position="152"/>
    </location>
</feature>
<gene>
    <name evidence="2" type="ORF">UFOVP590_51</name>
    <name evidence="3" type="ORF">UFOVP685_33</name>
    <name evidence="4" type="ORF">UFOVP750_19</name>
</gene>
<dbReference type="EMBL" id="LR798345">
    <property type="protein sequence ID" value="CAB5225370.1"/>
    <property type="molecule type" value="Genomic_DNA"/>
</dbReference>
<evidence type="ECO:0008006" key="5">
    <source>
        <dbReference type="Google" id="ProtNLM"/>
    </source>
</evidence>
<feature type="compositionally biased region" description="Low complexity" evidence="1">
    <location>
        <begin position="109"/>
        <end position="121"/>
    </location>
</feature>
<proteinExistence type="predicted"/>
<protein>
    <recommendedName>
        <fullName evidence="5">Helix-turn-helix domain containing protein</fullName>
    </recommendedName>
</protein>
<evidence type="ECO:0000256" key="1">
    <source>
        <dbReference type="SAM" id="MobiDB-lite"/>
    </source>
</evidence>
<feature type="compositionally biased region" description="Polar residues" evidence="1">
    <location>
        <begin position="122"/>
        <end position="137"/>
    </location>
</feature>
<dbReference type="EMBL" id="LR796656">
    <property type="protein sequence ID" value="CAB4157569.1"/>
    <property type="molecule type" value="Genomic_DNA"/>
</dbReference>
<evidence type="ECO:0000313" key="4">
    <source>
        <dbReference type="EMBL" id="CAB5225370.1"/>
    </source>
</evidence>
<reference evidence="4" key="1">
    <citation type="submission" date="2020-05" db="EMBL/GenBank/DDBJ databases">
        <authorList>
            <person name="Chiriac C."/>
            <person name="Salcher M."/>
            <person name="Ghai R."/>
            <person name="Kavagutti S V."/>
        </authorList>
    </citation>
    <scope>NUCLEOTIDE SEQUENCE</scope>
</reference>
<sequence length="278" mass="30968">MSIDATNWAWGIQGVSSTEKLILLAYADRAGETHEAWPSWRRLILDTCLDRKTIDKGLKSLQAKGLMIKTGERVRQVYKYRLMGVKGRESQLPPKKLSPTSTKNGTSDKNGTSTKNGTGTSPKNGTGTSPKNGTRNHQLNHHRNPNAETPSFSSLSDFKTFVIDLVTATGKNPIDVLVEEVIYYADKFQETRDPVESVKMAITLIKSGKWKTPHGFKGFSSKAVREKDEQYEKQKQHQIQQDAKIGRALNEAVKTGNRQSLAEMLKEYNNANQGTVST</sequence>
<organism evidence="4">
    <name type="scientific">uncultured Caudovirales phage</name>
    <dbReference type="NCBI Taxonomy" id="2100421"/>
    <lineage>
        <taxon>Viruses</taxon>
        <taxon>Duplodnaviria</taxon>
        <taxon>Heunggongvirae</taxon>
        <taxon>Uroviricota</taxon>
        <taxon>Caudoviricetes</taxon>
        <taxon>Peduoviridae</taxon>
        <taxon>Maltschvirus</taxon>
        <taxon>Maltschvirus maltsch</taxon>
    </lineage>
</organism>